<feature type="compositionally biased region" description="Polar residues" evidence="1">
    <location>
        <begin position="151"/>
        <end position="161"/>
    </location>
</feature>
<proteinExistence type="predicted"/>
<keyword evidence="2" id="KW-0812">Transmembrane</keyword>
<evidence type="ECO:0000313" key="3">
    <source>
        <dbReference type="EMBL" id="KAJ1120384.1"/>
    </source>
</evidence>
<dbReference type="Proteomes" id="UP001066276">
    <property type="component" value="Chromosome 8"/>
</dbReference>
<dbReference type="GO" id="GO:0004984">
    <property type="term" value="F:olfactory receptor activity"/>
    <property type="evidence" value="ECO:0007669"/>
    <property type="project" value="TreeGrafter"/>
</dbReference>
<dbReference type="AlphaFoldDB" id="A0AAV7NZK2"/>
<evidence type="ECO:0000256" key="2">
    <source>
        <dbReference type="SAM" id="Phobius"/>
    </source>
</evidence>
<dbReference type="EMBL" id="JANPWB010000012">
    <property type="protein sequence ID" value="KAJ1120384.1"/>
    <property type="molecule type" value="Genomic_DNA"/>
</dbReference>
<feature type="region of interest" description="Disordered" evidence="1">
    <location>
        <begin position="141"/>
        <end position="163"/>
    </location>
</feature>
<gene>
    <name evidence="3" type="ORF">NDU88_008554</name>
</gene>
<keyword evidence="4" id="KW-1185">Reference proteome</keyword>
<comment type="caution">
    <text evidence="3">The sequence shown here is derived from an EMBL/GenBank/DDBJ whole genome shotgun (WGS) entry which is preliminary data.</text>
</comment>
<name>A0AAV7NZK2_PLEWA</name>
<keyword evidence="2" id="KW-1133">Transmembrane helix</keyword>
<feature type="transmembrane region" description="Helical" evidence="2">
    <location>
        <begin position="58"/>
        <end position="76"/>
    </location>
</feature>
<dbReference type="GO" id="GO:0005549">
    <property type="term" value="F:odorant binding"/>
    <property type="evidence" value="ECO:0007669"/>
    <property type="project" value="TreeGrafter"/>
</dbReference>
<dbReference type="GO" id="GO:0016020">
    <property type="term" value="C:membrane"/>
    <property type="evidence" value="ECO:0007669"/>
    <property type="project" value="TreeGrafter"/>
</dbReference>
<evidence type="ECO:0000256" key="1">
    <source>
        <dbReference type="SAM" id="MobiDB-lite"/>
    </source>
</evidence>
<sequence>MSWVTLITITAFGFLPSFIDTVILFSVVKVSYFSTSVVCRLEAFLITPEQSTLLSAKHGFTFTIVALIILYTYIRIMLEAKKISGDRTSSSKASRTVALHAVQLLLCMTSFTYPVTEALVKDQLHRSFVFRDTHHTPYDSFGAPQGEAPSKVTNHHPTPTSGECKCSAAPSTILKKQSGKALWFPFRSCDRNESAVQFHGFTIVFFF</sequence>
<protein>
    <recommendedName>
        <fullName evidence="5">G-protein coupled receptors family 1 profile domain-containing protein</fullName>
    </recommendedName>
</protein>
<organism evidence="3 4">
    <name type="scientific">Pleurodeles waltl</name>
    <name type="common">Iberian ribbed newt</name>
    <dbReference type="NCBI Taxonomy" id="8319"/>
    <lineage>
        <taxon>Eukaryota</taxon>
        <taxon>Metazoa</taxon>
        <taxon>Chordata</taxon>
        <taxon>Craniata</taxon>
        <taxon>Vertebrata</taxon>
        <taxon>Euteleostomi</taxon>
        <taxon>Amphibia</taxon>
        <taxon>Batrachia</taxon>
        <taxon>Caudata</taxon>
        <taxon>Salamandroidea</taxon>
        <taxon>Salamandridae</taxon>
        <taxon>Pleurodelinae</taxon>
        <taxon>Pleurodeles</taxon>
    </lineage>
</organism>
<dbReference type="PANTHER" id="PTHR26451">
    <property type="entry name" value="G_PROTEIN_RECEP_F1_2 DOMAIN-CONTAINING PROTEIN"/>
    <property type="match status" value="1"/>
</dbReference>
<evidence type="ECO:0008006" key="5">
    <source>
        <dbReference type="Google" id="ProtNLM"/>
    </source>
</evidence>
<evidence type="ECO:0000313" key="4">
    <source>
        <dbReference type="Proteomes" id="UP001066276"/>
    </source>
</evidence>
<reference evidence="3" key="1">
    <citation type="journal article" date="2022" name="bioRxiv">
        <title>Sequencing and chromosome-scale assembly of the giantPleurodeles waltlgenome.</title>
        <authorList>
            <person name="Brown T."/>
            <person name="Elewa A."/>
            <person name="Iarovenko S."/>
            <person name="Subramanian E."/>
            <person name="Araus A.J."/>
            <person name="Petzold A."/>
            <person name="Susuki M."/>
            <person name="Suzuki K.-i.T."/>
            <person name="Hayashi T."/>
            <person name="Toyoda A."/>
            <person name="Oliveira C."/>
            <person name="Osipova E."/>
            <person name="Leigh N.D."/>
            <person name="Simon A."/>
            <person name="Yun M.H."/>
        </authorList>
    </citation>
    <scope>NUCLEOTIDE SEQUENCE</scope>
    <source>
        <strain evidence="3">20211129_DDA</strain>
        <tissue evidence="3">Liver</tissue>
    </source>
</reference>
<accession>A0AAV7NZK2</accession>
<dbReference type="SUPFAM" id="SSF81321">
    <property type="entry name" value="Family A G protein-coupled receptor-like"/>
    <property type="match status" value="1"/>
</dbReference>
<dbReference type="PANTHER" id="PTHR26451:SF991">
    <property type="entry name" value="ODORANT RECEPTOR"/>
    <property type="match status" value="1"/>
</dbReference>
<keyword evidence="2" id="KW-0472">Membrane</keyword>
<dbReference type="InterPro" id="IPR052921">
    <property type="entry name" value="GPCR1_Superfamily_Member"/>
</dbReference>